<evidence type="ECO:0000256" key="5">
    <source>
        <dbReference type="ARBA" id="ARBA00022989"/>
    </source>
</evidence>
<dbReference type="OrthoDB" id="10261753at2759"/>
<feature type="transmembrane region" description="Helical" evidence="8">
    <location>
        <begin position="76"/>
        <end position="97"/>
    </location>
</feature>
<evidence type="ECO:0008006" key="12">
    <source>
        <dbReference type="Google" id="ProtNLM"/>
    </source>
</evidence>
<feature type="transmembrane region" description="Helical" evidence="8">
    <location>
        <begin position="168"/>
        <end position="190"/>
    </location>
</feature>
<evidence type="ECO:0000256" key="2">
    <source>
        <dbReference type="ARBA" id="ARBA00007965"/>
    </source>
</evidence>
<dbReference type="GO" id="GO:0005886">
    <property type="term" value="C:plasma membrane"/>
    <property type="evidence" value="ECO:0007669"/>
    <property type="project" value="TreeGrafter"/>
</dbReference>
<dbReference type="HOGENOM" id="CLU_021611_1_0_1"/>
<evidence type="ECO:0000256" key="3">
    <source>
        <dbReference type="ARBA" id="ARBA00022448"/>
    </source>
</evidence>
<evidence type="ECO:0000313" key="11">
    <source>
        <dbReference type="Proteomes" id="UP000027195"/>
    </source>
</evidence>
<dbReference type="InParanoid" id="A0A067MR77"/>
<dbReference type="PRINTS" id="PR01130">
    <property type="entry name" value="DERENTRNSPRT"/>
</dbReference>
<name>A0A067MR77_BOTB1</name>
<dbReference type="InterPro" id="IPR002259">
    <property type="entry name" value="Eqnu_transpt"/>
</dbReference>
<keyword evidence="6 8" id="KW-0472">Membrane</keyword>
<reference evidence="11" key="1">
    <citation type="journal article" date="2014" name="Proc. Natl. Acad. Sci. U.S.A.">
        <title>Extensive sampling of basidiomycete genomes demonstrates inadequacy of the white-rot/brown-rot paradigm for wood decay fungi.</title>
        <authorList>
            <person name="Riley R."/>
            <person name="Salamov A.A."/>
            <person name="Brown D.W."/>
            <person name="Nagy L.G."/>
            <person name="Floudas D."/>
            <person name="Held B.W."/>
            <person name="Levasseur A."/>
            <person name="Lombard V."/>
            <person name="Morin E."/>
            <person name="Otillar R."/>
            <person name="Lindquist E.A."/>
            <person name="Sun H."/>
            <person name="LaButti K.M."/>
            <person name="Schmutz J."/>
            <person name="Jabbour D."/>
            <person name="Luo H."/>
            <person name="Baker S.E."/>
            <person name="Pisabarro A.G."/>
            <person name="Walton J.D."/>
            <person name="Blanchette R.A."/>
            <person name="Henrissat B."/>
            <person name="Martin F."/>
            <person name="Cullen D."/>
            <person name="Hibbett D.S."/>
            <person name="Grigoriev I.V."/>
        </authorList>
    </citation>
    <scope>NUCLEOTIDE SEQUENCE [LARGE SCALE GENOMIC DNA]</scope>
    <source>
        <strain evidence="11">FD-172 SS1</strain>
    </source>
</reference>
<protein>
    <recommendedName>
        <fullName evidence="12">Nucleoside transporter</fullName>
    </recommendedName>
</protein>
<organism evidence="10 11">
    <name type="scientific">Botryobasidium botryosum (strain FD-172 SS1)</name>
    <dbReference type="NCBI Taxonomy" id="930990"/>
    <lineage>
        <taxon>Eukaryota</taxon>
        <taxon>Fungi</taxon>
        <taxon>Dikarya</taxon>
        <taxon>Basidiomycota</taxon>
        <taxon>Agaricomycotina</taxon>
        <taxon>Agaricomycetes</taxon>
        <taxon>Cantharellales</taxon>
        <taxon>Botryobasidiaceae</taxon>
        <taxon>Botryobasidium</taxon>
    </lineage>
</organism>
<dbReference type="GO" id="GO:0034257">
    <property type="term" value="F:nicotinamide riboside transmembrane transporter activity"/>
    <property type="evidence" value="ECO:0007669"/>
    <property type="project" value="TreeGrafter"/>
</dbReference>
<keyword evidence="3" id="KW-0813">Transport</keyword>
<dbReference type="EMBL" id="KL198039">
    <property type="protein sequence ID" value="KDQ14101.1"/>
    <property type="molecule type" value="Genomic_DNA"/>
</dbReference>
<feature type="chain" id="PRO_5001641586" description="Nucleoside transporter" evidence="9">
    <location>
        <begin position="22"/>
        <end position="497"/>
    </location>
</feature>
<sequence length="497" mass="53492">MRLLGFFLTLTFSLLMSLAHSSRQPSYGSTSTVTQKRIKRTDSPASEQDFLVRVSTPDGSKPPVESIDGRIQCMNFLLGTSILLTFHASMTASPFFLERLEGSRLQAPFVSYLSITYTATTLLFLSHATVTVKETSASRRLCHSLGVLAAINLLLCFSPSIPLSPTAFFFFVLINVAFQAVGVAYLRTAVVSFASAFGPSAMKAVMSGEAVVGAVVGIVQFTTAAAAEYSGRTEIGKGTEAAASLSFAFSAVVVACALGAHTWMLGMPSYRAVVQELDAVKPAVEDGTSETDVPAEYHTPARREIIEIAGANWKCNVAICYDALITLALFPPITSAIRSVHPISSGMFFSPAIFNYFHFLVMGVFDFIGRFFCSRPSVVTWSHTNLLKISLARTAFVPLFLLCNIQRPGVDIHHTTPLINSDVAYLLLVAAFGLSHGYLTSLCMMAASSVKHNPRIRADQANPAATIAQFFMVGGLALGSFSSFGVRAVVCRCNPFN</sequence>
<dbReference type="GO" id="GO:0000329">
    <property type="term" value="C:fungal-type vacuole membrane"/>
    <property type="evidence" value="ECO:0007669"/>
    <property type="project" value="TreeGrafter"/>
</dbReference>
<dbReference type="AlphaFoldDB" id="A0A067MR77"/>
<feature type="compositionally biased region" description="Polar residues" evidence="7">
    <location>
        <begin position="22"/>
        <end position="35"/>
    </location>
</feature>
<accession>A0A067MR77</accession>
<evidence type="ECO:0000256" key="4">
    <source>
        <dbReference type="ARBA" id="ARBA00022692"/>
    </source>
</evidence>
<evidence type="ECO:0000256" key="9">
    <source>
        <dbReference type="SAM" id="SignalP"/>
    </source>
</evidence>
<dbReference type="Proteomes" id="UP000027195">
    <property type="component" value="Unassembled WGS sequence"/>
</dbReference>
<feature type="transmembrane region" description="Helical" evidence="8">
    <location>
        <begin position="210"/>
        <end position="229"/>
    </location>
</feature>
<feature type="transmembrane region" description="Helical" evidence="8">
    <location>
        <begin position="353"/>
        <end position="373"/>
    </location>
</feature>
<comment type="similarity">
    <text evidence="2">Belongs to the SLC29A/ENT transporter (TC 2.A.57) family.</text>
</comment>
<feature type="region of interest" description="Disordered" evidence="7">
    <location>
        <begin position="22"/>
        <end position="46"/>
    </location>
</feature>
<dbReference type="PANTHER" id="PTHR10332:SF88">
    <property type="entry name" value="EQUILIBRATIVE NUCLEOSIDE TRANSPORTER 1, ISOFORM A"/>
    <property type="match status" value="1"/>
</dbReference>
<feature type="transmembrane region" description="Helical" evidence="8">
    <location>
        <begin position="467"/>
        <end position="490"/>
    </location>
</feature>
<feature type="signal peptide" evidence="9">
    <location>
        <begin position="1"/>
        <end position="21"/>
    </location>
</feature>
<evidence type="ECO:0000256" key="7">
    <source>
        <dbReference type="SAM" id="MobiDB-lite"/>
    </source>
</evidence>
<dbReference type="PIRSF" id="PIRSF016379">
    <property type="entry name" value="ENT"/>
    <property type="match status" value="1"/>
</dbReference>
<dbReference type="Pfam" id="PF01733">
    <property type="entry name" value="Nucleoside_tran"/>
    <property type="match status" value="1"/>
</dbReference>
<dbReference type="GO" id="GO:0015205">
    <property type="term" value="F:nucleobase transmembrane transporter activity"/>
    <property type="evidence" value="ECO:0007669"/>
    <property type="project" value="TreeGrafter"/>
</dbReference>
<evidence type="ECO:0000256" key="6">
    <source>
        <dbReference type="ARBA" id="ARBA00023136"/>
    </source>
</evidence>
<keyword evidence="4 8" id="KW-0812">Transmembrane</keyword>
<keyword evidence="5 8" id="KW-1133">Transmembrane helix</keyword>
<gene>
    <name evidence="10" type="ORF">BOTBODRAFT_132592</name>
</gene>
<evidence type="ECO:0000256" key="8">
    <source>
        <dbReference type="SAM" id="Phobius"/>
    </source>
</evidence>
<feature type="transmembrane region" description="Helical" evidence="8">
    <location>
        <begin position="141"/>
        <end position="161"/>
    </location>
</feature>
<keyword evidence="11" id="KW-1185">Reference proteome</keyword>
<feature type="transmembrane region" description="Helical" evidence="8">
    <location>
        <begin position="423"/>
        <end position="447"/>
    </location>
</feature>
<evidence type="ECO:0000313" key="10">
    <source>
        <dbReference type="EMBL" id="KDQ14101.1"/>
    </source>
</evidence>
<proteinExistence type="inferred from homology"/>
<evidence type="ECO:0000256" key="1">
    <source>
        <dbReference type="ARBA" id="ARBA00004141"/>
    </source>
</evidence>
<dbReference type="PANTHER" id="PTHR10332">
    <property type="entry name" value="EQUILIBRATIVE NUCLEOSIDE TRANSPORTER"/>
    <property type="match status" value="1"/>
</dbReference>
<comment type="subcellular location">
    <subcellularLocation>
        <location evidence="1">Membrane</location>
        <topology evidence="1">Multi-pass membrane protein</topology>
    </subcellularLocation>
</comment>
<feature type="transmembrane region" description="Helical" evidence="8">
    <location>
        <begin position="109"/>
        <end position="129"/>
    </location>
</feature>
<feature type="transmembrane region" description="Helical" evidence="8">
    <location>
        <begin position="241"/>
        <end position="264"/>
    </location>
</feature>
<keyword evidence="9" id="KW-0732">Signal</keyword>